<name>A0ABU7LL21_9NOCA</name>
<comment type="caution">
    <text evidence="1">The sequence shown here is derived from an EMBL/GenBank/DDBJ whole genome shotgun (WGS) entry which is preliminary data.</text>
</comment>
<sequence length="45" mass="4756">MTLVQWMEVSTHSVTVTVPADFDPENADLGDALGSSRTMVSSVSS</sequence>
<keyword evidence="2" id="KW-1185">Reference proteome</keyword>
<organism evidence="1 2">
    <name type="scientific">Rhodococcus artemisiae</name>
    <dbReference type="NCBI Taxonomy" id="714159"/>
    <lineage>
        <taxon>Bacteria</taxon>
        <taxon>Bacillati</taxon>
        <taxon>Actinomycetota</taxon>
        <taxon>Actinomycetes</taxon>
        <taxon>Mycobacteriales</taxon>
        <taxon>Nocardiaceae</taxon>
        <taxon>Rhodococcus</taxon>
    </lineage>
</organism>
<dbReference type="EMBL" id="JAUTXY010000033">
    <property type="protein sequence ID" value="MEE2062270.1"/>
    <property type="molecule type" value="Genomic_DNA"/>
</dbReference>
<dbReference type="Proteomes" id="UP001336020">
    <property type="component" value="Unassembled WGS sequence"/>
</dbReference>
<evidence type="ECO:0000313" key="2">
    <source>
        <dbReference type="Proteomes" id="UP001336020"/>
    </source>
</evidence>
<dbReference type="RefSeq" id="WP_330137308.1">
    <property type="nucleotide sequence ID" value="NZ_JAUTXY010000033.1"/>
</dbReference>
<protein>
    <submittedName>
        <fullName evidence="1">Uncharacterized protein</fullName>
    </submittedName>
</protein>
<evidence type="ECO:0000313" key="1">
    <source>
        <dbReference type="EMBL" id="MEE2062270.1"/>
    </source>
</evidence>
<accession>A0ABU7LL21</accession>
<gene>
    <name evidence="1" type="ORF">Q7514_32575</name>
</gene>
<proteinExistence type="predicted"/>
<reference evidence="1 2" key="1">
    <citation type="submission" date="2023-07" db="EMBL/GenBank/DDBJ databases">
        <authorList>
            <person name="Girao M."/>
            <person name="Carvalho M.F."/>
        </authorList>
    </citation>
    <scope>NUCLEOTIDE SEQUENCE [LARGE SCALE GENOMIC DNA]</scope>
    <source>
        <strain evidence="1 2">YIM65754</strain>
    </source>
</reference>